<feature type="domain" description="RING-type" evidence="3">
    <location>
        <begin position="372"/>
        <end position="416"/>
    </location>
</feature>
<dbReference type="Proteomes" id="UP000887229">
    <property type="component" value="Unassembled WGS sequence"/>
</dbReference>
<dbReference type="Pfam" id="PF25080">
    <property type="entry name" value="zf_RING-like"/>
    <property type="match status" value="1"/>
</dbReference>
<evidence type="ECO:0000256" key="1">
    <source>
        <dbReference type="PROSITE-ProRule" id="PRU00175"/>
    </source>
</evidence>
<dbReference type="EMBL" id="MU251244">
    <property type="protein sequence ID" value="KAG9257960.1"/>
    <property type="molecule type" value="Genomic_DNA"/>
</dbReference>
<feature type="region of interest" description="Disordered" evidence="2">
    <location>
        <begin position="143"/>
        <end position="269"/>
    </location>
</feature>
<evidence type="ECO:0000259" key="3">
    <source>
        <dbReference type="PROSITE" id="PS50089"/>
    </source>
</evidence>
<name>A0A9P7ZUI8_9HYPO</name>
<keyword evidence="5" id="KW-1185">Reference proteome</keyword>
<feature type="compositionally biased region" description="Basic residues" evidence="2">
    <location>
        <begin position="214"/>
        <end position="230"/>
    </location>
</feature>
<accession>A0A9P7ZUI8</accession>
<feature type="compositionally biased region" description="Basic and acidic residues" evidence="2">
    <location>
        <begin position="231"/>
        <end position="249"/>
    </location>
</feature>
<gene>
    <name evidence="4" type="ORF">F5Z01DRAFT_311960</name>
</gene>
<keyword evidence="1" id="KW-0863">Zinc-finger</keyword>
<feature type="compositionally biased region" description="Polar residues" evidence="2">
    <location>
        <begin position="1"/>
        <end position="13"/>
    </location>
</feature>
<feature type="compositionally biased region" description="Polar residues" evidence="2">
    <location>
        <begin position="179"/>
        <end position="205"/>
    </location>
</feature>
<feature type="compositionally biased region" description="Basic and acidic residues" evidence="2">
    <location>
        <begin position="15"/>
        <end position="30"/>
    </location>
</feature>
<feature type="region of interest" description="Disordered" evidence="2">
    <location>
        <begin position="281"/>
        <end position="307"/>
    </location>
</feature>
<evidence type="ECO:0000313" key="5">
    <source>
        <dbReference type="Proteomes" id="UP000887229"/>
    </source>
</evidence>
<keyword evidence="1" id="KW-0479">Metal-binding</keyword>
<dbReference type="RefSeq" id="XP_046121884.1">
    <property type="nucleotide sequence ID" value="XM_046258953.1"/>
</dbReference>
<evidence type="ECO:0000256" key="2">
    <source>
        <dbReference type="SAM" id="MobiDB-lite"/>
    </source>
</evidence>
<dbReference type="GeneID" id="70289856"/>
<protein>
    <recommendedName>
        <fullName evidence="3">RING-type domain-containing protein</fullName>
    </recommendedName>
</protein>
<dbReference type="GO" id="GO:0008270">
    <property type="term" value="F:zinc ion binding"/>
    <property type="evidence" value="ECO:0007669"/>
    <property type="project" value="UniProtKB-KW"/>
</dbReference>
<evidence type="ECO:0000313" key="4">
    <source>
        <dbReference type="EMBL" id="KAG9257960.1"/>
    </source>
</evidence>
<organism evidence="4 5">
    <name type="scientific">Emericellopsis atlantica</name>
    <dbReference type="NCBI Taxonomy" id="2614577"/>
    <lineage>
        <taxon>Eukaryota</taxon>
        <taxon>Fungi</taxon>
        <taxon>Dikarya</taxon>
        <taxon>Ascomycota</taxon>
        <taxon>Pezizomycotina</taxon>
        <taxon>Sordariomycetes</taxon>
        <taxon>Hypocreomycetidae</taxon>
        <taxon>Hypocreales</taxon>
        <taxon>Bionectriaceae</taxon>
        <taxon>Emericellopsis</taxon>
    </lineage>
</organism>
<dbReference type="InterPro" id="IPR001841">
    <property type="entry name" value="Znf_RING"/>
</dbReference>
<sequence length="432" mass="47544">MPPRSSLTSSFALNDTKEEVHCPLDNQDGSKCRKRCTGEKRYRSMQEHIRRAHQEHYIPKLPATEESFLLMINTPPSESRNNNSSSSSGQGFYDNSAYAFDELSNNPATPRNWDDIARLEGTASAAAALAGLGGSYDRDSADGDHYSHIDSSANRPRTSVEHPTRLPGIEHIGDIRSDPFSNQARRPISSILNHSPPNRSSTLPPSNGPLGPNRGRKSSVSKKSQHRKKLSREIAHDWLHRVQNEDRPFGYDGRPYSAEPTALDPSRMRGQSRIHELLEAASMSGDLDDRTSVPRSPISNDNRGSLPPLAAYPQLSSNNYQASPLQQALTPPSNTHDIMPFPSVEDSDPYIGGSALSDSSPTLTARKPCLYCSACHSAADVNKSYACTECISGFCSACVEVLTKEHGERRQCPRCNTIGGMFKPIQLEIKMR</sequence>
<keyword evidence="1" id="KW-0862">Zinc</keyword>
<reference evidence="4" key="1">
    <citation type="journal article" date="2021" name="IMA Fungus">
        <title>Genomic characterization of three marine fungi, including Emericellopsis atlantica sp. nov. with signatures of a generalist lifestyle and marine biomass degradation.</title>
        <authorList>
            <person name="Hagestad O.C."/>
            <person name="Hou L."/>
            <person name="Andersen J.H."/>
            <person name="Hansen E.H."/>
            <person name="Altermark B."/>
            <person name="Li C."/>
            <person name="Kuhnert E."/>
            <person name="Cox R.J."/>
            <person name="Crous P.W."/>
            <person name="Spatafora J.W."/>
            <person name="Lail K."/>
            <person name="Amirebrahimi M."/>
            <person name="Lipzen A."/>
            <person name="Pangilinan J."/>
            <person name="Andreopoulos W."/>
            <person name="Hayes R.D."/>
            <person name="Ng V."/>
            <person name="Grigoriev I.V."/>
            <person name="Jackson S.A."/>
            <person name="Sutton T.D.S."/>
            <person name="Dobson A.D.W."/>
            <person name="Rama T."/>
        </authorList>
    </citation>
    <scope>NUCLEOTIDE SEQUENCE</scope>
    <source>
        <strain evidence="4">TS7</strain>
    </source>
</reference>
<dbReference type="OrthoDB" id="5405791at2759"/>
<dbReference type="PROSITE" id="PS50089">
    <property type="entry name" value="ZF_RING_2"/>
    <property type="match status" value="1"/>
</dbReference>
<dbReference type="AlphaFoldDB" id="A0A9P7ZUI8"/>
<comment type="caution">
    <text evidence="4">The sequence shown here is derived from an EMBL/GenBank/DDBJ whole genome shotgun (WGS) entry which is preliminary data.</text>
</comment>
<feature type="region of interest" description="Disordered" evidence="2">
    <location>
        <begin position="1"/>
        <end position="30"/>
    </location>
</feature>
<proteinExistence type="predicted"/>
<feature type="compositionally biased region" description="Polar residues" evidence="2">
    <location>
        <begin position="293"/>
        <end position="303"/>
    </location>
</feature>
<dbReference type="InterPro" id="IPR056929">
    <property type="entry name" value="Znf_RING-like"/>
</dbReference>